<dbReference type="InParanoid" id="L9JBI7"/>
<feature type="binding site" evidence="8">
    <location>
        <position position="645"/>
    </location>
    <ligand>
        <name>Ca(2+)</name>
        <dbReference type="ChEBI" id="CHEBI:29108"/>
    </ligand>
</feature>
<gene>
    <name evidence="12" type="ORF">TREES_T100021888</name>
</gene>
<evidence type="ECO:0000256" key="6">
    <source>
        <dbReference type="ARBA" id="ARBA00023295"/>
    </source>
</evidence>
<accession>L9JBI7</accession>
<evidence type="ECO:0000256" key="8">
    <source>
        <dbReference type="PIRSR" id="PIRSR601382-2"/>
    </source>
</evidence>
<dbReference type="SUPFAM" id="SSF48225">
    <property type="entry name" value="Seven-hairpin glycosidases"/>
    <property type="match status" value="2"/>
</dbReference>
<protein>
    <recommendedName>
        <fullName evidence="10">alpha-1,2-Mannosidase</fullName>
        <ecNumber evidence="10">3.2.1.-</ecNumber>
    </recommendedName>
</protein>
<dbReference type="GO" id="GO:0005975">
    <property type="term" value="P:carbohydrate metabolic process"/>
    <property type="evidence" value="ECO:0007669"/>
    <property type="project" value="InterPro"/>
</dbReference>
<evidence type="ECO:0000256" key="1">
    <source>
        <dbReference type="ARBA" id="ARBA00001913"/>
    </source>
</evidence>
<dbReference type="InterPro" id="IPR050749">
    <property type="entry name" value="Glycosyl_Hydrolase_47"/>
</dbReference>
<evidence type="ECO:0000256" key="4">
    <source>
        <dbReference type="ARBA" id="ARBA00022801"/>
    </source>
</evidence>
<evidence type="ECO:0000256" key="11">
    <source>
        <dbReference type="SAM" id="MobiDB-lite"/>
    </source>
</evidence>
<evidence type="ECO:0000256" key="7">
    <source>
        <dbReference type="PIRSR" id="PIRSR601382-1"/>
    </source>
</evidence>
<dbReference type="EMBL" id="KB321095">
    <property type="protein sequence ID" value="ELW47634.1"/>
    <property type="molecule type" value="Genomic_DNA"/>
</dbReference>
<proteinExistence type="inferred from homology"/>
<dbReference type="InterPro" id="IPR036026">
    <property type="entry name" value="Seven-hairpin_glycosidases"/>
</dbReference>
<comment type="similarity">
    <text evidence="3 10">Belongs to the glycosyl hydrolase 47 family.</text>
</comment>
<dbReference type="Pfam" id="PF01532">
    <property type="entry name" value="Glyco_hydro_47"/>
    <property type="match status" value="2"/>
</dbReference>
<keyword evidence="8" id="KW-0479">Metal-binding</keyword>
<keyword evidence="5 9" id="KW-1015">Disulfide bond</keyword>
<dbReference type="Proteomes" id="UP000011518">
    <property type="component" value="Unassembled WGS sequence"/>
</dbReference>
<sequence length="665" mass="73347">MELRVLSVAQGLAAFSPSVIQELLGYPQWSWRACILSSTGSNTSPGRVVQAEPITRVGSTLSPGWPGGLSGATVIDSLDTLYLMELKEEFQEAQAWVEESFHLNVSGEASLFEVNIRYIGGLLSAYYLTGEELSSSRSLGPFLSLHDPCSCTKGQTLTPGPAALGAVEQLQETLPSACCLESDSATHNHWHSAVFRIKAVKLGEKLLPAFNTPTGIPKSVVNFKSGSWGWTTAGSSSVLAEFGSLHLEFLHLTELSGNQVFAEKASVRNIRQVLRKIEKPFGLYPNFLSPVSGNWVQHHVSVGGLGDSFYEYLIKSWLMSAKTDMEAKNMYYEALESKHQVNESAWARALRAAEVAASREAAAMNYLSKLEASWEAWLNCPGSPREGPRAALTLGAGWARSKFLALKTDLVALNLSALRPCVQHAEKLPGPRAARTGYAQEPGRAQSGPQSPAQAIETYLLNVSPGGLTYIAEWRGGILDHKMGHLACFSGGMIALGAEDAKEEKRAHYRELAAQITKTCHESYARSDTKLGPEAFWFNSGREAVATQLSESYYILRPEVVESYMYLWRQTHDPIYREWGWEVVMALETHCRTEAGFSGIQDVYSSLPNHDNKQQSFFLAETLKYLYLLFSEDDVLSLEDWVFNTEAHPLPINHSDSSGRAWPRH</sequence>
<dbReference type="PANTHER" id="PTHR11742">
    <property type="entry name" value="MANNOSYL-OLIGOSACCHARIDE ALPHA-1,2-MANNOSIDASE-RELATED"/>
    <property type="match status" value="1"/>
</dbReference>
<keyword evidence="13" id="KW-1185">Reference proteome</keyword>
<dbReference type="FunFam" id="1.50.10.10:FF:000097">
    <property type="entry name" value="alpha-1,2-Mannosidase"/>
    <property type="match status" value="1"/>
</dbReference>
<feature type="active site" description="Proton donor" evidence="7">
    <location>
        <position position="534"/>
    </location>
</feature>
<dbReference type="GO" id="GO:0070062">
    <property type="term" value="C:extracellular exosome"/>
    <property type="evidence" value="ECO:0007669"/>
    <property type="project" value="TreeGrafter"/>
</dbReference>
<keyword evidence="6 10" id="KW-0326">Glycosidase</keyword>
<evidence type="ECO:0000313" key="12">
    <source>
        <dbReference type="EMBL" id="ELW47634.1"/>
    </source>
</evidence>
<dbReference type="AlphaFoldDB" id="L9JBI7"/>
<feature type="active site" evidence="7">
    <location>
        <position position="559"/>
    </location>
</feature>
<evidence type="ECO:0000313" key="13">
    <source>
        <dbReference type="Proteomes" id="UP000011518"/>
    </source>
</evidence>
<dbReference type="GO" id="GO:0004571">
    <property type="term" value="F:mannosyl-oligosaccharide 1,2-alpha-mannosidase activity"/>
    <property type="evidence" value="ECO:0007669"/>
    <property type="project" value="InterPro"/>
</dbReference>
<keyword evidence="8" id="KW-0106">Calcium</keyword>
<comment type="cofactor">
    <cofactor evidence="1 8">
        <name>Ca(2+)</name>
        <dbReference type="ChEBI" id="CHEBI:29108"/>
    </cofactor>
</comment>
<feature type="disulfide bond" evidence="9">
    <location>
        <begin position="488"/>
        <end position="520"/>
    </location>
</feature>
<dbReference type="eggNOG" id="KOG2204">
    <property type="taxonomic scope" value="Eukaryota"/>
</dbReference>
<dbReference type="FunCoup" id="L9JBI7">
    <property type="interactions" value="734"/>
</dbReference>
<feature type="active site" description="Proton donor" evidence="7">
    <location>
        <position position="113"/>
    </location>
</feature>
<dbReference type="GO" id="GO:0005509">
    <property type="term" value="F:calcium ion binding"/>
    <property type="evidence" value="ECO:0007669"/>
    <property type="project" value="InterPro"/>
</dbReference>
<evidence type="ECO:0000256" key="10">
    <source>
        <dbReference type="RuleBase" id="RU361193"/>
    </source>
</evidence>
<name>L9JBI7_TUPCH</name>
<feature type="active site" evidence="7">
    <location>
        <position position="307"/>
    </location>
</feature>
<dbReference type="GO" id="GO:0005783">
    <property type="term" value="C:endoplasmic reticulum"/>
    <property type="evidence" value="ECO:0007669"/>
    <property type="project" value="TreeGrafter"/>
</dbReference>
<reference evidence="13" key="1">
    <citation type="submission" date="2012-07" db="EMBL/GenBank/DDBJ databases">
        <title>Genome of the Chinese tree shrew, a rising model animal genetically related to primates.</title>
        <authorList>
            <person name="Zhang G."/>
            <person name="Fan Y."/>
            <person name="Yao Y."/>
            <person name="Huang Z."/>
        </authorList>
    </citation>
    <scope>NUCLEOTIDE SEQUENCE [LARGE SCALE GENOMIC DNA]</scope>
</reference>
<organism evidence="12 13">
    <name type="scientific">Tupaia chinensis</name>
    <name type="common">Chinese tree shrew</name>
    <name type="synonym">Tupaia belangeri chinensis</name>
    <dbReference type="NCBI Taxonomy" id="246437"/>
    <lineage>
        <taxon>Eukaryota</taxon>
        <taxon>Metazoa</taxon>
        <taxon>Chordata</taxon>
        <taxon>Craniata</taxon>
        <taxon>Vertebrata</taxon>
        <taxon>Euteleostomi</taxon>
        <taxon>Mammalia</taxon>
        <taxon>Eutheria</taxon>
        <taxon>Euarchontoglires</taxon>
        <taxon>Scandentia</taxon>
        <taxon>Tupaiidae</taxon>
        <taxon>Tupaia</taxon>
    </lineage>
</organism>
<feature type="region of interest" description="Disordered" evidence="11">
    <location>
        <begin position="432"/>
        <end position="451"/>
    </location>
</feature>
<dbReference type="EC" id="3.2.1.-" evidence="10"/>
<evidence type="ECO:0000256" key="3">
    <source>
        <dbReference type="ARBA" id="ARBA00007658"/>
    </source>
</evidence>
<keyword evidence="4 10" id="KW-0378">Hydrolase</keyword>
<dbReference type="InterPro" id="IPR012341">
    <property type="entry name" value="6hp_glycosidase-like_sf"/>
</dbReference>
<evidence type="ECO:0000256" key="9">
    <source>
        <dbReference type="PIRSR" id="PIRSR601382-3"/>
    </source>
</evidence>
<dbReference type="PANTHER" id="PTHR11742:SF28">
    <property type="entry name" value="MANNOSYL-OLIGOSACCHARIDE 1,2-ALPHA-MANNOSIDASE IC"/>
    <property type="match status" value="1"/>
</dbReference>
<evidence type="ECO:0000256" key="5">
    <source>
        <dbReference type="ARBA" id="ARBA00023157"/>
    </source>
</evidence>
<evidence type="ECO:0000256" key="2">
    <source>
        <dbReference type="ARBA" id="ARBA00004922"/>
    </source>
</evidence>
<comment type="pathway">
    <text evidence="2">Protein modification; protein glycosylation.</text>
</comment>
<dbReference type="GO" id="GO:0000139">
    <property type="term" value="C:Golgi membrane"/>
    <property type="evidence" value="ECO:0007669"/>
    <property type="project" value="TreeGrafter"/>
</dbReference>
<reference evidence="13" key="2">
    <citation type="journal article" date="2013" name="Nat. Commun.">
        <title>Genome of the Chinese tree shrew.</title>
        <authorList>
            <person name="Fan Y."/>
            <person name="Huang Z.Y."/>
            <person name="Cao C.C."/>
            <person name="Chen C.S."/>
            <person name="Chen Y.X."/>
            <person name="Fan D.D."/>
            <person name="He J."/>
            <person name="Hou H.L."/>
            <person name="Hu L."/>
            <person name="Hu X.T."/>
            <person name="Jiang X.T."/>
            <person name="Lai R."/>
            <person name="Lang Y.S."/>
            <person name="Liang B."/>
            <person name="Liao S.G."/>
            <person name="Mu D."/>
            <person name="Ma Y.Y."/>
            <person name="Niu Y.Y."/>
            <person name="Sun X.Q."/>
            <person name="Xia J.Q."/>
            <person name="Xiao J."/>
            <person name="Xiong Z.Q."/>
            <person name="Xu L."/>
            <person name="Yang L."/>
            <person name="Zhang Y."/>
            <person name="Zhao W."/>
            <person name="Zhao X.D."/>
            <person name="Zheng Y.T."/>
            <person name="Zhou J.M."/>
            <person name="Zhu Y.B."/>
            <person name="Zhang G.J."/>
            <person name="Wang J."/>
            <person name="Yao Y.G."/>
        </authorList>
    </citation>
    <scope>NUCLEOTIDE SEQUENCE [LARGE SCALE GENOMIC DNA]</scope>
</reference>
<dbReference type="PRINTS" id="PR00747">
    <property type="entry name" value="GLYHDRLASE47"/>
</dbReference>
<dbReference type="InterPro" id="IPR001382">
    <property type="entry name" value="Glyco_hydro_47"/>
</dbReference>
<dbReference type="Gene3D" id="1.50.10.10">
    <property type="match status" value="3"/>
</dbReference>